<evidence type="ECO:0000259" key="16">
    <source>
        <dbReference type="Pfam" id="PF02868"/>
    </source>
</evidence>
<evidence type="ECO:0000256" key="1">
    <source>
        <dbReference type="ARBA" id="ARBA00001947"/>
    </source>
</evidence>
<reference evidence="19 20" key="1">
    <citation type="submission" date="2016-04" db="EMBL/GenBank/DDBJ databases">
        <title>Complete genome sequence of Bacillus oceanisediminis strain 2691.</title>
        <authorList>
            <person name="Jeong H."/>
            <person name="Kim H.J."/>
            <person name="Lee D.-W."/>
        </authorList>
    </citation>
    <scope>NUCLEOTIDE SEQUENCE [LARGE SCALE GENOMIC DNA]</scope>
    <source>
        <strain evidence="19 20">2691</strain>
    </source>
</reference>
<feature type="domain" description="FTP" evidence="18">
    <location>
        <begin position="79"/>
        <end position="127"/>
    </location>
</feature>
<dbReference type="STRING" id="1196031.A361_15410"/>
<evidence type="ECO:0000259" key="15">
    <source>
        <dbReference type="Pfam" id="PF01447"/>
    </source>
</evidence>
<comment type="subcellular location">
    <subcellularLocation>
        <location evidence="2 13">Secreted</location>
    </subcellularLocation>
</comment>
<comment type="cofactor">
    <cofactor evidence="1 13">
        <name>Zn(2+)</name>
        <dbReference type="ChEBI" id="CHEBI:29105"/>
    </cofactor>
</comment>
<comment type="function">
    <text evidence="13">Extracellular zinc metalloprotease.</text>
</comment>
<evidence type="ECO:0000256" key="2">
    <source>
        <dbReference type="ARBA" id="ARBA00004613"/>
    </source>
</evidence>
<dbReference type="Gene3D" id="1.10.390.10">
    <property type="entry name" value="Neutral Protease Domain 2"/>
    <property type="match status" value="1"/>
</dbReference>
<evidence type="ECO:0000256" key="12">
    <source>
        <dbReference type="PIRSR" id="PIRSR623612-1"/>
    </source>
</evidence>
<dbReference type="PRINTS" id="PR00730">
    <property type="entry name" value="THERMOLYSIN"/>
</dbReference>
<dbReference type="EMBL" id="CP015506">
    <property type="protein sequence ID" value="AND40478.1"/>
    <property type="molecule type" value="Genomic_DNA"/>
</dbReference>
<dbReference type="EC" id="3.4.24.-" evidence="13"/>
<feature type="signal peptide" evidence="13">
    <location>
        <begin position="1"/>
        <end position="36"/>
    </location>
</feature>
<feature type="domain" description="PepSY" evidence="17">
    <location>
        <begin position="144"/>
        <end position="215"/>
    </location>
</feature>
<feature type="active site" description="Proton donor" evidence="12">
    <location>
        <position position="483"/>
    </location>
</feature>
<proteinExistence type="inferred from homology"/>
<dbReference type="Proteomes" id="UP000077856">
    <property type="component" value="Chromosome"/>
</dbReference>
<evidence type="ECO:0000259" key="17">
    <source>
        <dbReference type="Pfam" id="PF03413"/>
    </source>
</evidence>
<feature type="domain" description="Peptidase M4" evidence="15">
    <location>
        <begin position="298"/>
        <end position="391"/>
    </location>
</feature>
<evidence type="ECO:0000313" key="19">
    <source>
        <dbReference type="EMBL" id="AND40478.1"/>
    </source>
</evidence>
<keyword evidence="5 13" id="KW-0645">Protease</keyword>
<feature type="region of interest" description="Disordered" evidence="14">
    <location>
        <begin position="439"/>
        <end position="465"/>
    </location>
</feature>
<evidence type="ECO:0000259" key="18">
    <source>
        <dbReference type="Pfam" id="PF07504"/>
    </source>
</evidence>
<dbReference type="Pfam" id="PF03413">
    <property type="entry name" value="PepSY"/>
    <property type="match status" value="1"/>
</dbReference>
<dbReference type="Gene3D" id="3.10.450.490">
    <property type="match status" value="1"/>
</dbReference>
<evidence type="ECO:0000256" key="14">
    <source>
        <dbReference type="SAM" id="MobiDB-lite"/>
    </source>
</evidence>
<dbReference type="PANTHER" id="PTHR33794">
    <property type="entry name" value="BACILLOLYSIN"/>
    <property type="match status" value="1"/>
</dbReference>
<evidence type="ECO:0000256" key="3">
    <source>
        <dbReference type="ARBA" id="ARBA00009388"/>
    </source>
</evidence>
<name>A0A160MDE0_9BACI</name>
<dbReference type="AlphaFoldDB" id="A0A160MDE0"/>
<dbReference type="InterPro" id="IPR011096">
    <property type="entry name" value="FTP_domain"/>
</dbReference>
<keyword evidence="6" id="KW-0479">Metal-binding</keyword>
<dbReference type="eggNOG" id="COG3227">
    <property type="taxonomic scope" value="Bacteria"/>
</dbReference>
<dbReference type="InterPro" id="IPR023612">
    <property type="entry name" value="Peptidase_M4"/>
</dbReference>
<evidence type="ECO:0000256" key="7">
    <source>
        <dbReference type="ARBA" id="ARBA00022729"/>
    </source>
</evidence>
<evidence type="ECO:0000256" key="5">
    <source>
        <dbReference type="ARBA" id="ARBA00022670"/>
    </source>
</evidence>
<dbReference type="GO" id="GO:0004222">
    <property type="term" value="F:metalloendopeptidase activity"/>
    <property type="evidence" value="ECO:0007669"/>
    <property type="project" value="UniProtKB-UniRule"/>
</dbReference>
<dbReference type="InterPro" id="IPR050728">
    <property type="entry name" value="Zinc_Metalloprotease_M4"/>
</dbReference>
<feature type="compositionally biased region" description="Polar residues" evidence="14">
    <location>
        <begin position="449"/>
        <end position="459"/>
    </location>
</feature>
<dbReference type="InterPro" id="IPR013856">
    <property type="entry name" value="Peptidase_M4_domain"/>
</dbReference>
<evidence type="ECO:0000256" key="9">
    <source>
        <dbReference type="ARBA" id="ARBA00022833"/>
    </source>
</evidence>
<keyword evidence="11 13" id="KW-0482">Metalloprotease</keyword>
<sequence length="572" mass="62088">MKKKNQNKMSKKVVIPAVLALSVTFGGIMPTVPAFATDSTSNSTILFKAEGLSKQEVVKAYLQSKVENPAARSLTKGGQFKIVSEKTDRATGTYHARTVEQYNGIPVYGSGQTVALDSNNNVFASFGKVTQTLTRTTIPTEASISEEKAIEVVKNDVESEIGEVKNYDDIDSELTIYPYKGKYYLTYLVKASTSIPAPGYYHYFVDAATGEVIDSFNKIHSAEPTDLSPVTARGLDVHGDMQSFNAGKDSETKTSYLHGTSVANSNTVPISSFDARRIDETLFLISSAIFGFTGWEVSTTNTSNFFHNPAAVSAHFNSDKVNKYYQNVHKRNSLDDKGMKLINTVHIGEKWNNAGWNGEQMLYGDGDGIEFGSFAGGLDIAGHEMTHGVIEHTANLIYENESGAINESIADILGNFAEMYATGEVEWDLGEDNTTPNIPGDGGLRSMSDPASKSVSTKYMPSGRYPDTYQDRYQGELDNGGVHINSGINNKAAYLITAGGTNNGVDITGIGRTKAEKIYYRALTLYLTPTSGFKEMREAAIQAARDLHPDRNGQPSAETKAVMDAYASVGVN</sequence>
<dbReference type="Pfam" id="PF02868">
    <property type="entry name" value="Peptidase_M4_C"/>
    <property type="match status" value="1"/>
</dbReference>
<comment type="similarity">
    <text evidence="3 13">Belongs to the peptidase M4 family.</text>
</comment>
<gene>
    <name evidence="19" type="ORF">A361_15410</name>
</gene>
<feature type="chain" id="PRO_5023043607" description="Neutral metalloproteinase" evidence="13">
    <location>
        <begin position="37"/>
        <end position="572"/>
    </location>
</feature>
<keyword evidence="9 13" id="KW-0862">Zinc</keyword>
<dbReference type="InterPro" id="IPR001570">
    <property type="entry name" value="Peptidase_M4_C_domain"/>
</dbReference>
<evidence type="ECO:0000313" key="20">
    <source>
        <dbReference type="Proteomes" id="UP000077856"/>
    </source>
</evidence>
<dbReference type="GO" id="GO:0005576">
    <property type="term" value="C:extracellular region"/>
    <property type="evidence" value="ECO:0007669"/>
    <property type="project" value="UniProtKB-SubCell"/>
</dbReference>
<dbReference type="CDD" id="cd09597">
    <property type="entry name" value="M4_TLP"/>
    <property type="match status" value="1"/>
</dbReference>
<keyword evidence="8 13" id="KW-0378">Hydrolase</keyword>
<dbReference type="InterPro" id="IPR025711">
    <property type="entry name" value="PepSY"/>
</dbReference>
<dbReference type="Pfam" id="PF07504">
    <property type="entry name" value="FTP"/>
    <property type="match status" value="1"/>
</dbReference>
<dbReference type="GO" id="GO:0046872">
    <property type="term" value="F:metal ion binding"/>
    <property type="evidence" value="ECO:0007669"/>
    <property type="project" value="UniProtKB-UniRule"/>
</dbReference>
<dbReference type="GO" id="GO:0006508">
    <property type="term" value="P:proteolysis"/>
    <property type="evidence" value="ECO:0007669"/>
    <property type="project" value="UniProtKB-KW"/>
</dbReference>
<dbReference type="InterPro" id="IPR027268">
    <property type="entry name" value="Peptidase_M4/M1_CTD_sf"/>
</dbReference>
<keyword evidence="4 13" id="KW-0964">Secreted</keyword>
<keyword evidence="7 13" id="KW-0732">Signal</keyword>
<dbReference type="PANTHER" id="PTHR33794:SF3">
    <property type="entry name" value="NEUTRAL PROTEASE B"/>
    <property type="match status" value="1"/>
</dbReference>
<evidence type="ECO:0000256" key="6">
    <source>
        <dbReference type="ARBA" id="ARBA00022723"/>
    </source>
</evidence>
<evidence type="ECO:0000256" key="4">
    <source>
        <dbReference type="ARBA" id="ARBA00022525"/>
    </source>
</evidence>
<dbReference type="Gene3D" id="3.10.170.10">
    <property type="match status" value="1"/>
</dbReference>
<dbReference type="SUPFAM" id="SSF55486">
    <property type="entry name" value="Metalloproteases ('zincins'), catalytic domain"/>
    <property type="match status" value="1"/>
</dbReference>
<protein>
    <recommendedName>
        <fullName evidence="13">Neutral metalloproteinase</fullName>
        <ecNumber evidence="13">3.4.24.-</ecNumber>
    </recommendedName>
</protein>
<dbReference type="Pfam" id="PF01447">
    <property type="entry name" value="Peptidase_M4"/>
    <property type="match status" value="1"/>
</dbReference>
<evidence type="ECO:0000256" key="8">
    <source>
        <dbReference type="ARBA" id="ARBA00022801"/>
    </source>
</evidence>
<evidence type="ECO:0000256" key="11">
    <source>
        <dbReference type="ARBA" id="ARBA00023049"/>
    </source>
</evidence>
<dbReference type="Gene3D" id="3.10.450.40">
    <property type="match status" value="1"/>
</dbReference>
<organism evidence="19 20">
    <name type="scientific">Cytobacillus oceanisediminis 2691</name>
    <dbReference type="NCBI Taxonomy" id="1196031"/>
    <lineage>
        <taxon>Bacteria</taxon>
        <taxon>Bacillati</taxon>
        <taxon>Bacillota</taxon>
        <taxon>Bacilli</taxon>
        <taxon>Bacillales</taxon>
        <taxon>Bacillaceae</taxon>
        <taxon>Cytobacillus</taxon>
    </lineage>
</organism>
<evidence type="ECO:0000256" key="10">
    <source>
        <dbReference type="ARBA" id="ARBA00022837"/>
    </source>
</evidence>
<feature type="active site" evidence="12">
    <location>
        <position position="384"/>
    </location>
</feature>
<dbReference type="KEGG" id="bon:A361_15410"/>
<keyword evidence="10" id="KW-0106">Calcium</keyword>
<evidence type="ECO:0000256" key="13">
    <source>
        <dbReference type="RuleBase" id="RU366073"/>
    </source>
</evidence>
<accession>A0A160MDE0</accession>
<feature type="domain" description="Peptidase M4 C-terminal" evidence="16">
    <location>
        <begin position="394"/>
        <end position="571"/>
    </location>
</feature>